<dbReference type="Proteomes" id="UP000199039">
    <property type="component" value="Unassembled WGS sequence"/>
</dbReference>
<dbReference type="PRINTS" id="PR00723">
    <property type="entry name" value="SUBTILISIN"/>
</dbReference>
<feature type="transmembrane region" description="Helical" evidence="7">
    <location>
        <begin position="390"/>
        <end position="412"/>
    </location>
</feature>
<proteinExistence type="inferred from homology"/>
<dbReference type="InterPro" id="IPR036852">
    <property type="entry name" value="Peptidase_S8/S53_dom_sf"/>
</dbReference>
<dbReference type="PROSITE" id="PS00137">
    <property type="entry name" value="SUBTILASE_HIS"/>
    <property type="match status" value="1"/>
</dbReference>
<dbReference type="EMBL" id="FMYH01000005">
    <property type="protein sequence ID" value="SDD09861.1"/>
    <property type="molecule type" value="Genomic_DNA"/>
</dbReference>
<evidence type="ECO:0000256" key="1">
    <source>
        <dbReference type="ARBA" id="ARBA00011073"/>
    </source>
</evidence>
<evidence type="ECO:0000256" key="3">
    <source>
        <dbReference type="ARBA" id="ARBA00022801"/>
    </source>
</evidence>
<evidence type="ECO:0000256" key="7">
    <source>
        <dbReference type="SAM" id="Phobius"/>
    </source>
</evidence>
<keyword evidence="7" id="KW-0472">Membrane</keyword>
<feature type="active site" description="Charge relay system" evidence="5">
    <location>
        <position position="118"/>
    </location>
</feature>
<evidence type="ECO:0000256" key="6">
    <source>
        <dbReference type="SAM" id="MobiDB-lite"/>
    </source>
</evidence>
<feature type="domain" description="Peptidase S8/S53" evidence="8">
    <location>
        <begin position="72"/>
        <end position="337"/>
    </location>
</feature>
<organism evidence="9 10">
    <name type="scientific">Sanguibacter gelidistatuariae</name>
    <dbReference type="NCBI Taxonomy" id="1814289"/>
    <lineage>
        <taxon>Bacteria</taxon>
        <taxon>Bacillati</taxon>
        <taxon>Actinomycetota</taxon>
        <taxon>Actinomycetes</taxon>
        <taxon>Micrococcales</taxon>
        <taxon>Sanguibacteraceae</taxon>
        <taxon>Sanguibacter</taxon>
    </lineage>
</organism>
<dbReference type="InterPro" id="IPR000209">
    <property type="entry name" value="Peptidase_S8/S53_dom"/>
</dbReference>
<evidence type="ECO:0000256" key="2">
    <source>
        <dbReference type="ARBA" id="ARBA00022670"/>
    </source>
</evidence>
<keyword evidence="10" id="KW-1185">Reference proteome</keyword>
<keyword evidence="3 5" id="KW-0378">Hydrolase</keyword>
<dbReference type="Pfam" id="PF00082">
    <property type="entry name" value="Peptidase_S8"/>
    <property type="match status" value="1"/>
</dbReference>
<dbReference type="InterPro" id="IPR050131">
    <property type="entry name" value="Peptidase_S8_subtilisin-like"/>
</dbReference>
<feature type="compositionally biased region" description="Pro residues" evidence="6">
    <location>
        <begin position="359"/>
        <end position="369"/>
    </location>
</feature>
<name>A0A1G6RZN3_9MICO</name>
<feature type="region of interest" description="Disordered" evidence="6">
    <location>
        <begin position="349"/>
        <end position="370"/>
    </location>
</feature>
<dbReference type="RefSeq" id="WP_175559120.1">
    <property type="nucleotide sequence ID" value="NZ_FMYH01000005.1"/>
</dbReference>
<protein>
    <submittedName>
        <fullName evidence="9">Type VII secretion-associated serine protease mycosin</fullName>
    </submittedName>
</protein>
<keyword evidence="4 5" id="KW-0720">Serine protease</keyword>
<evidence type="ECO:0000256" key="5">
    <source>
        <dbReference type="PROSITE-ProRule" id="PRU01240"/>
    </source>
</evidence>
<dbReference type="InterPro" id="IPR023827">
    <property type="entry name" value="Peptidase_S8_Asp-AS"/>
</dbReference>
<dbReference type="InterPro" id="IPR022398">
    <property type="entry name" value="Peptidase_S8_His-AS"/>
</dbReference>
<keyword evidence="2 5" id="KW-0645">Protease</keyword>
<dbReference type="Gene3D" id="3.40.50.200">
    <property type="entry name" value="Peptidase S8/S53 domain"/>
    <property type="match status" value="1"/>
</dbReference>
<dbReference type="InterPro" id="IPR015500">
    <property type="entry name" value="Peptidase_S8_subtilisin-rel"/>
</dbReference>
<evidence type="ECO:0000313" key="10">
    <source>
        <dbReference type="Proteomes" id="UP000199039"/>
    </source>
</evidence>
<dbReference type="GO" id="GO:0004252">
    <property type="term" value="F:serine-type endopeptidase activity"/>
    <property type="evidence" value="ECO:0007669"/>
    <property type="project" value="UniProtKB-UniRule"/>
</dbReference>
<feature type="active site" description="Charge relay system" evidence="5">
    <location>
        <position position="81"/>
    </location>
</feature>
<dbReference type="PANTHER" id="PTHR43806:SF11">
    <property type="entry name" value="CEREVISIN-RELATED"/>
    <property type="match status" value="1"/>
</dbReference>
<evidence type="ECO:0000313" key="9">
    <source>
        <dbReference type="EMBL" id="SDD09861.1"/>
    </source>
</evidence>
<reference evidence="9 10" key="1">
    <citation type="submission" date="2016-09" db="EMBL/GenBank/DDBJ databases">
        <authorList>
            <person name="Capua I."/>
            <person name="De Benedictis P."/>
            <person name="Joannis T."/>
            <person name="Lombin L.H."/>
            <person name="Cattoli G."/>
        </authorList>
    </citation>
    <scope>NUCLEOTIDE SEQUENCE [LARGE SCALE GENOMIC DNA]</scope>
    <source>
        <strain evidence="9 10">ISLP-3</strain>
    </source>
</reference>
<dbReference type="GO" id="GO:0006508">
    <property type="term" value="P:proteolysis"/>
    <property type="evidence" value="ECO:0007669"/>
    <property type="project" value="UniProtKB-KW"/>
</dbReference>
<dbReference type="PANTHER" id="PTHR43806">
    <property type="entry name" value="PEPTIDASE S8"/>
    <property type="match status" value="1"/>
</dbReference>
<evidence type="ECO:0000256" key="4">
    <source>
        <dbReference type="ARBA" id="ARBA00022825"/>
    </source>
</evidence>
<keyword evidence="7" id="KW-0812">Transmembrane</keyword>
<dbReference type="PROSITE" id="PS00136">
    <property type="entry name" value="SUBTILASE_ASP"/>
    <property type="match status" value="1"/>
</dbReference>
<feature type="active site" description="Charge relay system" evidence="5">
    <location>
        <position position="289"/>
    </location>
</feature>
<gene>
    <name evidence="9" type="ORF">SAMN05216410_2821</name>
</gene>
<sequence>MIGPRGWLLVPLLAAQLGGQLLLAPAQALASGLTVLPTANETCSPDVTSYSPAAPAALATLNAELAWRTATGKGVTVAVVDSGVAAANTHLTSAVLPGISLTDTPGADNSATTDVMAHGTAVAGQIAARPVDGSGVVGLAPDAKILPVRVYFSQDQQVADTGNGPRSDRLAAGIRAAADGGAQIINVSMSTAEDTPELRDAVVYATGLGSLVVASAGNRNTTDDQSDSPRYPAAYPEVLSVTSVDAAGIGTADAIHGPHVDVAAPGTDVLTTFLAAGDCMLSSGLPSTSYATAYVSAAAALIAQEHPRETPAQWAFRLEVTASRTILDRRDDVTGWGTIRPAEALAFVDDGSARGPDSPVHPRPAPPAAQPQALDLDQVVSPLDETHRVAMWWTLGGVVAALATVLAGQLAVTRHRARPGRRTPPTS</sequence>
<accession>A0A1G6RZN3</accession>
<keyword evidence="7" id="KW-1133">Transmembrane helix</keyword>
<dbReference type="PROSITE" id="PS51892">
    <property type="entry name" value="SUBTILASE"/>
    <property type="match status" value="1"/>
</dbReference>
<dbReference type="AlphaFoldDB" id="A0A1G6RZN3"/>
<evidence type="ECO:0000259" key="8">
    <source>
        <dbReference type="Pfam" id="PF00082"/>
    </source>
</evidence>
<comment type="similarity">
    <text evidence="1 5">Belongs to the peptidase S8 family.</text>
</comment>
<dbReference type="STRING" id="1814289.SAMN05216410_2821"/>
<dbReference type="SUPFAM" id="SSF52743">
    <property type="entry name" value="Subtilisin-like"/>
    <property type="match status" value="1"/>
</dbReference>